<sequence length="78" mass="8186">MFDPVTAGAIGAGLILAVSYGKAHAQSFVFRSRTRFLEAAAQLPPGTEIHLEEAGSVCHVRVPNRPEVRAAQEGASAV</sequence>
<name>A0ABQ4FYY2_9ACTN</name>
<comment type="caution">
    <text evidence="1">The sequence shown here is derived from an EMBL/GenBank/DDBJ whole genome shotgun (WGS) entry which is preliminary data.</text>
</comment>
<evidence type="ECO:0000313" key="2">
    <source>
        <dbReference type="Proteomes" id="UP000603904"/>
    </source>
</evidence>
<evidence type="ECO:0000313" key="1">
    <source>
        <dbReference type="EMBL" id="GIH40014.1"/>
    </source>
</evidence>
<accession>A0ABQ4FYY2</accession>
<gene>
    <name evidence="1" type="ORF">Mco01_30140</name>
</gene>
<protein>
    <recommendedName>
        <fullName evidence="3">NfeD-like C-terminal domain-containing protein</fullName>
    </recommendedName>
</protein>
<dbReference type="EMBL" id="BOOC01000011">
    <property type="protein sequence ID" value="GIH40014.1"/>
    <property type="molecule type" value="Genomic_DNA"/>
</dbReference>
<keyword evidence="2" id="KW-1185">Reference proteome</keyword>
<organism evidence="1 2">
    <name type="scientific">Microbispora corallina</name>
    <dbReference type="NCBI Taxonomy" id="83302"/>
    <lineage>
        <taxon>Bacteria</taxon>
        <taxon>Bacillati</taxon>
        <taxon>Actinomycetota</taxon>
        <taxon>Actinomycetes</taxon>
        <taxon>Streptosporangiales</taxon>
        <taxon>Streptosporangiaceae</taxon>
        <taxon>Microbispora</taxon>
    </lineage>
</organism>
<reference evidence="1 2" key="1">
    <citation type="submission" date="2021-01" db="EMBL/GenBank/DDBJ databases">
        <title>Whole genome shotgun sequence of Microbispora corallina NBRC 16416.</title>
        <authorList>
            <person name="Komaki H."/>
            <person name="Tamura T."/>
        </authorList>
    </citation>
    <scope>NUCLEOTIDE SEQUENCE [LARGE SCALE GENOMIC DNA]</scope>
    <source>
        <strain evidence="1 2">NBRC 16416</strain>
    </source>
</reference>
<dbReference type="Proteomes" id="UP000603904">
    <property type="component" value="Unassembled WGS sequence"/>
</dbReference>
<proteinExistence type="predicted"/>
<evidence type="ECO:0008006" key="3">
    <source>
        <dbReference type="Google" id="ProtNLM"/>
    </source>
</evidence>
<dbReference type="RefSeq" id="WP_204057479.1">
    <property type="nucleotide sequence ID" value="NZ_BAAAGP010000027.1"/>
</dbReference>